<dbReference type="Pfam" id="PF16472">
    <property type="entry name" value="DUF5050"/>
    <property type="match status" value="1"/>
</dbReference>
<dbReference type="EMBL" id="WMEY01000005">
    <property type="protein sequence ID" value="MYL65119.1"/>
    <property type="molecule type" value="Genomic_DNA"/>
</dbReference>
<feature type="chain" id="PRO_5039079716" evidence="2">
    <location>
        <begin position="25"/>
        <end position="433"/>
    </location>
</feature>
<dbReference type="PANTHER" id="PTHR36842">
    <property type="entry name" value="PROTEIN TOLB HOMOLOG"/>
    <property type="match status" value="1"/>
</dbReference>
<dbReference type="Proteomes" id="UP000447833">
    <property type="component" value="Unassembled WGS sequence"/>
</dbReference>
<accession>A0A845F2U5</accession>
<evidence type="ECO:0000256" key="2">
    <source>
        <dbReference type="SAM" id="SignalP"/>
    </source>
</evidence>
<organism evidence="4 5">
    <name type="scientific">Guptibacillus hwajinpoensis</name>
    <dbReference type="NCBI Taxonomy" id="208199"/>
    <lineage>
        <taxon>Bacteria</taxon>
        <taxon>Bacillati</taxon>
        <taxon>Bacillota</taxon>
        <taxon>Bacilli</taxon>
        <taxon>Bacillales</taxon>
        <taxon>Guptibacillaceae</taxon>
        <taxon>Guptibacillus</taxon>
    </lineage>
</organism>
<proteinExistence type="predicted"/>
<dbReference type="Gene3D" id="2.120.10.30">
    <property type="entry name" value="TolB, C-terminal domain"/>
    <property type="match status" value="2"/>
</dbReference>
<feature type="transmembrane region" description="Helical" evidence="1">
    <location>
        <begin position="342"/>
        <end position="363"/>
    </location>
</feature>
<evidence type="ECO:0000313" key="5">
    <source>
        <dbReference type="Proteomes" id="UP000447833"/>
    </source>
</evidence>
<dbReference type="InterPro" id="IPR032485">
    <property type="entry name" value="LRP1-like_beta_prop"/>
</dbReference>
<reference evidence="4 5" key="1">
    <citation type="submission" date="2019-11" db="EMBL/GenBank/DDBJ databases">
        <title>Genome sequences of 17 halophilic strains isolated from different environments.</title>
        <authorList>
            <person name="Furrow R.E."/>
        </authorList>
    </citation>
    <scope>NUCLEOTIDE SEQUENCE [LARGE SCALE GENOMIC DNA]</scope>
    <source>
        <strain evidence="4 5">22506_14_FS</strain>
    </source>
</reference>
<dbReference type="InterPro" id="IPR011042">
    <property type="entry name" value="6-blade_b-propeller_TolB-like"/>
</dbReference>
<comment type="caution">
    <text evidence="4">The sequence shown here is derived from an EMBL/GenBank/DDBJ whole genome shotgun (WGS) entry which is preliminary data.</text>
</comment>
<feature type="signal peptide" evidence="2">
    <location>
        <begin position="1"/>
        <end position="24"/>
    </location>
</feature>
<dbReference type="RefSeq" id="WP_160920486.1">
    <property type="nucleotide sequence ID" value="NZ_WMEY01000005.1"/>
</dbReference>
<feature type="transmembrane region" description="Helical" evidence="1">
    <location>
        <begin position="375"/>
        <end position="395"/>
    </location>
</feature>
<feature type="transmembrane region" description="Helical" evidence="1">
    <location>
        <begin position="401"/>
        <end position="425"/>
    </location>
</feature>
<keyword evidence="1" id="KW-0472">Membrane</keyword>
<feature type="domain" description="Prolow-density lipoprotein receptor-related protein 1-like beta-propeller" evidence="3">
    <location>
        <begin position="44"/>
        <end position="217"/>
    </location>
</feature>
<gene>
    <name evidence="4" type="ORF">GLW07_17310</name>
</gene>
<sequence>MKQKTVLYASLICLVLLAASIAYNFLNEKDPYLGYTGLGDSVKVSEDDRKFYFSYYQDGKESIHRANTDGSEVEQLTHPDEERHRKPAISLNGEKLLYLSENSDRIQSLYIADLNGENPKKLTDDTIHVEEAVFSENEIYFVGMPAEAVGKAEGETKEGFDLHSVDLDGENERKLTDQDHFTMNHLDVSTDGSELYYTLFNGNSDKIYAYHVEDERESRADWVPTEVGSLYDWDYDEGKQAFTYTDVSKESENSSLFKYELYYRDLNGDKTKQLTTLESSVVSPDFFHQSDKIVFLEYTNWAGHPEKYQLKTVDIDTKEMNIITMDLPESTNSQWLRESLNIFTSSTAIAILYTVLLCLITLYSYNKSGKQYRTGLISLLLAVAVFISSFIFGMVTNPWVGIAISIVAVGMVPSSLLALLAGFLIGKFAKKPK</sequence>
<dbReference type="AlphaFoldDB" id="A0A845F2U5"/>
<keyword evidence="1" id="KW-1133">Transmembrane helix</keyword>
<evidence type="ECO:0000256" key="1">
    <source>
        <dbReference type="SAM" id="Phobius"/>
    </source>
</evidence>
<name>A0A845F2U5_9BACL</name>
<evidence type="ECO:0000313" key="4">
    <source>
        <dbReference type="EMBL" id="MYL65119.1"/>
    </source>
</evidence>
<protein>
    <submittedName>
        <fullName evidence="4">DUF5050 domain-containing protein</fullName>
    </submittedName>
</protein>
<evidence type="ECO:0000259" key="3">
    <source>
        <dbReference type="Pfam" id="PF16472"/>
    </source>
</evidence>
<dbReference type="SUPFAM" id="SSF82171">
    <property type="entry name" value="DPP6 N-terminal domain-like"/>
    <property type="match status" value="1"/>
</dbReference>
<dbReference type="PANTHER" id="PTHR36842:SF1">
    <property type="entry name" value="PROTEIN TOLB"/>
    <property type="match status" value="1"/>
</dbReference>
<keyword evidence="2" id="KW-0732">Signal</keyword>
<keyword evidence="1" id="KW-0812">Transmembrane</keyword>